<dbReference type="SUPFAM" id="SSF46785">
    <property type="entry name" value="Winged helix' DNA-binding domain"/>
    <property type="match status" value="1"/>
</dbReference>
<dbReference type="CDD" id="cd07377">
    <property type="entry name" value="WHTH_GntR"/>
    <property type="match status" value="1"/>
</dbReference>
<feature type="compositionally biased region" description="Basic residues" evidence="4">
    <location>
        <begin position="1"/>
        <end position="12"/>
    </location>
</feature>
<sequence>MSKASRKPKARKQQPAEAESLTDRAYNLLEEMIATLQLAPGTPVSEAELSAQLGIGRTPVREAMQRLARERLLLVLPRRGCIVTPIRPEEEVMLIETRRAIETLVIKTAAVRASESERRRFGEIAARMKTALRTHDFDAFARLDAEFNRLCVAACRNELAGSMMQVIAPLNRRFWFTHHGRTLSQEGVEAHIDIALALSRGDATAALAGTERLLRYVESRVGQSTVTA</sequence>
<dbReference type="Pfam" id="PF00392">
    <property type="entry name" value="GntR"/>
    <property type="match status" value="1"/>
</dbReference>
<feature type="region of interest" description="Disordered" evidence="4">
    <location>
        <begin position="1"/>
        <end position="20"/>
    </location>
</feature>
<evidence type="ECO:0000256" key="1">
    <source>
        <dbReference type="ARBA" id="ARBA00023015"/>
    </source>
</evidence>
<dbReference type="SUPFAM" id="SSF48008">
    <property type="entry name" value="GntR ligand-binding domain-like"/>
    <property type="match status" value="1"/>
</dbReference>
<dbReference type="Proteomes" id="UP000092839">
    <property type="component" value="Chromosome"/>
</dbReference>
<dbReference type="InterPro" id="IPR036388">
    <property type="entry name" value="WH-like_DNA-bd_sf"/>
</dbReference>
<dbReference type="PROSITE" id="PS50949">
    <property type="entry name" value="HTH_GNTR"/>
    <property type="match status" value="1"/>
</dbReference>
<dbReference type="RefSeq" id="WP_065731267.1">
    <property type="nucleotide sequence ID" value="NZ_CP016428.1"/>
</dbReference>
<evidence type="ECO:0000313" key="7">
    <source>
        <dbReference type="Proteomes" id="UP000092839"/>
    </source>
</evidence>
<evidence type="ECO:0000313" key="6">
    <source>
        <dbReference type="EMBL" id="ANW04107.1"/>
    </source>
</evidence>
<keyword evidence="3" id="KW-0804">Transcription</keyword>
<accession>A0A1B1UMV8</accession>
<reference evidence="6 7" key="1">
    <citation type="submission" date="2016-07" db="EMBL/GenBank/DDBJ databases">
        <title>Complete genome sequence of Bradyrhizobium icense LMTR 13T, a potential inoculant strain isolated from lima bean (Phaseolus lunatus) in Peru.</title>
        <authorList>
            <person name="Ormeno-Orrillo E."/>
            <person name="Duran D."/>
            <person name="Rogel M.A."/>
            <person name="Rey L."/>
            <person name="Imperial J."/>
            <person name="Ruiz-Argueso T."/>
            <person name="Martinez-Romero E."/>
        </authorList>
    </citation>
    <scope>NUCLEOTIDE SEQUENCE [LARGE SCALE GENOMIC DNA]</scope>
    <source>
        <strain evidence="6 7">LMTR 13</strain>
    </source>
</reference>
<dbReference type="InterPro" id="IPR011711">
    <property type="entry name" value="GntR_C"/>
</dbReference>
<feature type="domain" description="HTH gntR-type" evidence="5">
    <location>
        <begin position="19"/>
        <end position="86"/>
    </location>
</feature>
<dbReference type="GO" id="GO:0003700">
    <property type="term" value="F:DNA-binding transcription factor activity"/>
    <property type="evidence" value="ECO:0007669"/>
    <property type="project" value="InterPro"/>
</dbReference>
<dbReference type="EMBL" id="CP016428">
    <property type="protein sequence ID" value="ANW04107.1"/>
    <property type="molecule type" value="Genomic_DNA"/>
</dbReference>
<evidence type="ECO:0000256" key="2">
    <source>
        <dbReference type="ARBA" id="ARBA00023125"/>
    </source>
</evidence>
<dbReference type="PANTHER" id="PTHR43537">
    <property type="entry name" value="TRANSCRIPTIONAL REGULATOR, GNTR FAMILY"/>
    <property type="match status" value="1"/>
</dbReference>
<dbReference type="Pfam" id="PF07729">
    <property type="entry name" value="FCD"/>
    <property type="match status" value="1"/>
</dbReference>
<dbReference type="GO" id="GO:0003677">
    <property type="term" value="F:DNA binding"/>
    <property type="evidence" value="ECO:0007669"/>
    <property type="project" value="UniProtKB-KW"/>
</dbReference>
<dbReference type="Gene3D" id="1.20.120.530">
    <property type="entry name" value="GntR ligand-binding domain-like"/>
    <property type="match status" value="1"/>
</dbReference>
<dbReference type="KEGG" id="bic:LMTR13_32140"/>
<name>A0A1B1UMV8_9BRAD</name>
<dbReference type="STRING" id="1274631.LMTR13_32140"/>
<dbReference type="InterPro" id="IPR008920">
    <property type="entry name" value="TF_FadR/GntR_C"/>
</dbReference>
<evidence type="ECO:0000256" key="3">
    <source>
        <dbReference type="ARBA" id="ARBA00023163"/>
    </source>
</evidence>
<dbReference type="SMART" id="SM00345">
    <property type="entry name" value="HTH_GNTR"/>
    <property type="match status" value="1"/>
</dbReference>
<proteinExistence type="predicted"/>
<organism evidence="6 7">
    <name type="scientific">Bradyrhizobium icense</name>
    <dbReference type="NCBI Taxonomy" id="1274631"/>
    <lineage>
        <taxon>Bacteria</taxon>
        <taxon>Pseudomonadati</taxon>
        <taxon>Pseudomonadota</taxon>
        <taxon>Alphaproteobacteria</taxon>
        <taxon>Hyphomicrobiales</taxon>
        <taxon>Nitrobacteraceae</taxon>
        <taxon>Bradyrhizobium</taxon>
    </lineage>
</organism>
<keyword evidence="1" id="KW-0805">Transcription regulation</keyword>
<dbReference type="AlphaFoldDB" id="A0A1B1UMV8"/>
<dbReference type="InterPro" id="IPR000524">
    <property type="entry name" value="Tscrpt_reg_HTH_GntR"/>
</dbReference>
<dbReference type="PANTHER" id="PTHR43537:SF5">
    <property type="entry name" value="UXU OPERON TRANSCRIPTIONAL REGULATOR"/>
    <property type="match status" value="1"/>
</dbReference>
<dbReference type="Gene3D" id="1.10.10.10">
    <property type="entry name" value="Winged helix-like DNA-binding domain superfamily/Winged helix DNA-binding domain"/>
    <property type="match status" value="1"/>
</dbReference>
<evidence type="ECO:0000256" key="4">
    <source>
        <dbReference type="SAM" id="MobiDB-lite"/>
    </source>
</evidence>
<dbReference type="SMART" id="SM00895">
    <property type="entry name" value="FCD"/>
    <property type="match status" value="1"/>
</dbReference>
<dbReference type="OrthoDB" id="9806293at2"/>
<keyword evidence="7" id="KW-1185">Reference proteome</keyword>
<protein>
    <recommendedName>
        <fullName evidence="5">HTH gntR-type domain-containing protein</fullName>
    </recommendedName>
</protein>
<gene>
    <name evidence="6" type="ORF">LMTR13_32140</name>
</gene>
<keyword evidence="2" id="KW-0238">DNA-binding</keyword>
<dbReference type="InterPro" id="IPR036390">
    <property type="entry name" value="WH_DNA-bd_sf"/>
</dbReference>
<evidence type="ECO:0000259" key="5">
    <source>
        <dbReference type="PROSITE" id="PS50949"/>
    </source>
</evidence>